<evidence type="ECO:0000256" key="2">
    <source>
        <dbReference type="ARBA" id="ARBA00022801"/>
    </source>
</evidence>
<name>W9VK36_9EURO</name>
<dbReference type="InterPro" id="IPR002018">
    <property type="entry name" value="CarbesteraseB"/>
</dbReference>
<dbReference type="AlphaFoldDB" id="W9VK36"/>
<dbReference type="Pfam" id="PF00135">
    <property type="entry name" value="COesterase"/>
    <property type="match status" value="1"/>
</dbReference>
<evidence type="ECO:0000259" key="4">
    <source>
        <dbReference type="Pfam" id="PF00135"/>
    </source>
</evidence>
<keyword evidence="6" id="KW-1185">Reference proteome</keyword>
<reference evidence="5 6" key="1">
    <citation type="submission" date="2013-03" db="EMBL/GenBank/DDBJ databases">
        <title>The Genome Sequence of Cladophialophora psammophila CBS 110553.</title>
        <authorList>
            <consortium name="The Broad Institute Genomics Platform"/>
            <person name="Cuomo C."/>
            <person name="de Hoog S."/>
            <person name="Gorbushina A."/>
            <person name="Walker B."/>
            <person name="Young S.K."/>
            <person name="Zeng Q."/>
            <person name="Gargeya S."/>
            <person name="Fitzgerald M."/>
            <person name="Haas B."/>
            <person name="Abouelleil A."/>
            <person name="Allen A.W."/>
            <person name="Alvarado L."/>
            <person name="Arachchi H.M."/>
            <person name="Berlin A.M."/>
            <person name="Chapman S.B."/>
            <person name="Gainer-Dewar J."/>
            <person name="Goldberg J."/>
            <person name="Griggs A."/>
            <person name="Gujja S."/>
            <person name="Hansen M."/>
            <person name="Howarth C."/>
            <person name="Imamovic A."/>
            <person name="Ireland A."/>
            <person name="Larimer J."/>
            <person name="McCowan C."/>
            <person name="Murphy C."/>
            <person name="Pearson M."/>
            <person name="Poon T.W."/>
            <person name="Priest M."/>
            <person name="Roberts A."/>
            <person name="Saif S."/>
            <person name="Shea T."/>
            <person name="Sisk P."/>
            <person name="Sykes S."/>
            <person name="Wortman J."/>
            <person name="Nusbaum C."/>
            <person name="Birren B."/>
        </authorList>
    </citation>
    <scope>NUCLEOTIDE SEQUENCE [LARGE SCALE GENOMIC DNA]</scope>
    <source>
        <strain evidence="5 6">CBS 110553</strain>
    </source>
</reference>
<evidence type="ECO:0000313" key="6">
    <source>
        <dbReference type="Proteomes" id="UP000019471"/>
    </source>
</evidence>
<evidence type="ECO:0000256" key="3">
    <source>
        <dbReference type="RuleBase" id="RU361235"/>
    </source>
</evidence>
<dbReference type="OrthoDB" id="3200163at2759"/>
<dbReference type="RefSeq" id="XP_007752125.1">
    <property type="nucleotide sequence ID" value="XM_007753935.1"/>
</dbReference>
<dbReference type="GeneID" id="19198052"/>
<proteinExistence type="inferred from homology"/>
<organism evidence="5 6">
    <name type="scientific">Cladophialophora psammophila CBS 110553</name>
    <dbReference type="NCBI Taxonomy" id="1182543"/>
    <lineage>
        <taxon>Eukaryota</taxon>
        <taxon>Fungi</taxon>
        <taxon>Dikarya</taxon>
        <taxon>Ascomycota</taxon>
        <taxon>Pezizomycotina</taxon>
        <taxon>Eurotiomycetes</taxon>
        <taxon>Chaetothyriomycetidae</taxon>
        <taxon>Chaetothyriales</taxon>
        <taxon>Herpotrichiellaceae</taxon>
        <taxon>Cladophialophora</taxon>
    </lineage>
</organism>
<dbReference type="eggNOG" id="KOG1516">
    <property type="taxonomic scope" value="Eukaryota"/>
</dbReference>
<dbReference type="PANTHER" id="PTHR43142:SF5">
    <property type="entry name" value="CARBOXYLIC ESTER HYDROLASE"/>
    <property type="match status" value="1"/>
</dbReference>
<evidence type="ECO:0000256" key="1">
    <source>
        <dbReference type="ARBA" id="ARBA00005964"/>
    </source>
</evidence>
<dbReference type="Gene3D" id="3.40.50.1820">
    <property type="entry name" value="alpha/beta hydrolase"/>
    <property type="match status" value="1"/>
</dbReference>
<dbReference type="ESTHER" id="9euro-w9vk36">
    <property type="family name" value="Fungal_carboxylesterase_lipase"/>
</dbReference>
<keyword evidence="2 3" id="KW-0378">Hydrolase</keyword>
<evidence type="ECO:0000313" key="5">
    <source>
        <dbReference type="EMBL" id="EXJ53380.1"/>
    </source>
</evidence>
<dbReference type="Proteomes" id="UP000019471">
    <property type="component" value="Unassembled WGS sequence"/>
</dbReference>
<dbReference type="HOGENOM" id="CLU_006586_14_4_1"/>
<accession>W9VK36</accession>
<comment type="caution">
    <text evidence="5">The sequence shown here is derived from an EMBL/GenBank/DDBJ whole genome shotgun (WGS) entry which is preliminary data.</text>
</comment>
<sequence>MVTESVLYEHPELGNLKGQSLGDGLVQFRNILYATIPARWKSSEIVNDLHAHYNNKGFYNATAWGPIPPQHLDSIEFDFGLIQRRLPLDHPLVCDEDKCLNLNLTLPSVEAKNLPVVVLGGFFVGCNSWPQYDLASLVRLGKKDGKPVIGVGINYRLGLLGFLASREMSGNDVVGNFGLHDQANALRWVRFGGDPENVTLFGESAGAISIWMHLLRGEPLFQRAMPMSGDPRLRPVQSIQQNEQVYASLAQDMGVMNVTESERTRRLRSIPWQKLISSPLNMRCFPSEDGGFKPLRESTKDQEQQIKECLGRCKTIVIGDCELDASAMAQTLRQPEWFKNFRFSFEEFFTSDEIKQIVNAYGLDQEGPVSDPVHMGLLQFVTDVRFYLPVVLAQQLVPADASVHVYHFHEPNPFDGPFKNRTGHVLDVAYTMQTYQHLLPEEARLVSLRMGRYLLDLAHGAFDSVDSDKKEKTTKVYDVDHSVRTVPPMEYDTKYRRGVAPLLKSLGDKRLMRALELFQFGIR</sequence>
<gene>
    <name evidence="5" type="ORF">A1O5_13369</name>
</gene>
<dbReference type="InterPro" id="IPR019826">
    <property type="entry name" value="Carboxylesterase_B_AS"/>
</dbReference>
<dbReference type="InterPro" id="IPR029058">
    <property type="entry name" value="AB_hydrolase_fold"/>
</dbReference>
<dbReference type="PANTHER" id="PTHR43142">
    <property type="entry name" value="CARBOXYLIC ESTER HYDROLASE"/>
    <property type="match status" value="1"/>
</dbReference>
<comment type="similarity">
    <text evidence="1 3">Belongs to the type-B carboxylesterase/lipase family.</text>
</comment>
<dbReference type="STRING" id="1182543.W9VK36"/>
<dbReference type="EMBL" id="AMGX01000048">
    <property type="protein sequence ID" value="EXJ53380.1"/>
    <property type="molecule type" value="Genomic_DNA"/>
</dbReference>
<protein>
    <recommendedName>
        <fullName evidence="3">Carboxylic ester hydrolase</fullName>
        <ecNumber evidence="3">3.1.1.-</ecNumber>
    </recommendedName>
</protein>
<dbReference type="EC" id="3.1.1.-" evidence="3"/>
<dbReference type="PROSITE" id="PS00122">
    <property type="entry name" value="CARBOXYLESTERASE_B_1"/>
    <property type="match status" value="1"/>
</dbReference>
<dbReference type="GO" id="GO:0016787">
    <property type="term" value="F:hydrolase activity"/>
    <property type="evidence" value="ECO:0007669"/>
    <property type="project" value="UniProtKB-KW"/>
</dbReference>
<dbReference type="SUPFAM" id="SSF53474">
    <property type="entry name" value="alpha/beta-Hydrolases"/>
    <property type="match status" value="1"/>
</dbReference>
<feature type="domain" description="Carboxylesterase type B" evidence="4">
    <location>
        <begin position="13"/>
        <end position="456"/>
    </location>
</feature>